<evidence type="ECO:0000256" key="8">
    <source>
        <dbReference type="SAM" id="Phobius"/>
    </source>
</evidence>
<dbReference type="CDD" id="cd06173">
    <property type="entry name" value="MFS_MefA_like"/>
    <property type="match status" value="1"/>
</dbReference>
<feature type="transmembrane region" description="Helical" evidence="8">
    <location>
        <begin position="458"/>
        <end position="474"/>
    </location>
</feature>
<feature type="transmembrane region" description="Helical" evidence="8">
    <location>
        <begin position="85"/>
        <end position="108"/>
    </location>
</feature>
<feature type="transmembrane region" description="Helical" evidence="8">
    <location>
        <begin position="387"/>
        <end position="408"/>
    </location>
</feature>
<evidence type="ECO:0000256" key="3">
    <source>
        <dbReference type="ARBA" id="ARBA00022475"/>
    </source>
</evidence>
<dbReference type="PANTHER" id="PTHR43266">
    <property type="entry name" value="MACROLIDE-EFFLUX PROTEIN"/>
    <property type="match status" value="1"/>
</dbReference>
<evidence type="ECO:0000256" key="5">
    <source>
        <dbReference type="ARBA" id="ARBA00022989"/>
    </source>
</evidence>
<accession>A0A518CQB3</accession>
<name>A0A518CQB3_9PLAN</name>
<feature type="transmembrane region" description="Helical" evidence="8">
    <location>
        <begin position="235"/>
        <end position="261"/>
    </location>
</feature>
<protein>
    <submittedName>
        <fullName evidence="10">Lysophospholipid transporter LplT</fullName>
    </submittedName>
</protein>
<evidence type="ECO:0000313" key="11">
    <source>
        <dbReference type="Proteomes" id="UP000317178"/>
    </source>
</evidence>
<evidence type="ECO:0000256" key="4">
    <source>
        <dbReference type="ARBA" id="ARBA00022692"/>
    </source>
</evidence>
<dbReference type="InterPro" id="IPR011701">
    <property type="entry name" value="MFS"/>
</dbReference>
<organism evidence="10 11">
    <name type="scientific">Polystyrenella longa</name>
    <dbReference type="NCBI Taxonomy" id="2528007"/>
    <lineage>
        <taxon>Bacteria</taxon>
        <taxon>Pseudomonadati</taxon>
        <taxon>Planctomycetota</taxon>
        <taxon>Planctomycetia</taxon>
        <taxon>Planctomycetales</taxon>
        <taxon>Planctomycetaceae</taxon>
        <taxon>Polystyrenella</taxon>
    </lineage>
</organism>
<dbReference type="AlphaFoldDB" id="A0A518CQB3"/>
<dbReference type="KEGG" id="plon:Pla110_31590"/>
<dbReference type="Proteomes" id="UP000317178">
    <property type="component" value="Chromosome"/>
</dbReference>
<keyword evidence="11" id="KW-1185">Reference proteome</keyword>
<feature type="transmembrane region" description="Helical" evidence="8">
    <location>
        <begin position="273"/>
        <end position="294"/>
    </location>
</feature>
<evidence type="ECO:0000256" key="2">
    <source>
        <dbReference type="ARBA" id="ARBA00022448"/>
    </source>
</evidence>
<sequence>MASTTESDVPPLWRDRSFWGMTITQFLGAFNDNLFKQTILLFCIDLYLAGGTNHQTTATGLFSLAFVLFSGFAGYLADKYSKRKIIVLCKVAEIVVMLLGLLAFAVGVWVPGPLLWMLIVVLCCMGIQSAFFGPSKYGILPEMLHNDDLPQANGLIQMTTFVAIIMGTALAGYGKESSEGALWVIGLFCVIIAVVGTLTSLLIRRTPIAKPDLQFQPSAMVMTPSTRKMLWGDKLLLSVLLISSLFWFVGGAVLMAVNLLGKELMQLGDGRTSILSACMGAGIGIGCLLAGRLSHQQINFKLVRNGAWGIAGFLMLVPLMGQYSVLPLPASSELVAAQTEEQSVTADTEIEPITNTDGVVAEDDALTAYWKSESLWDKMIPINFWEFATRFSLMGVGLFAGLFAVPLQTFMQSRPPADQKGQMIGAMNLINWIGILLSAIFLGVMDSILMKAGLSQKWIFPILAVMMIPVALFFKPSSEKLSHSVTPRASEPATNPDNASENAEPNS</sequence>
<evidence type="ECO:0000259" key="9">
    <source>
        <dbReference type="PROSITE" id="PS50850"/>
    </source>
</evidence>
<feature type="transmembrane region" description="Helical" evidence="8">
    <location>
        <begin position="429"/>
        <end position="452"/>
    </location>
</feature>
<feature type="transmembrane region" description="Helical" evidence="8">
    <location>
        <begin position="154"/>
        <end position="174"/>
    </location>
</feature>
<reference evidence="10 11" key="1">
    <citation type="submission" date="2019-02" db="EMBL/GenBank/DDBJ databases">
        <title>Deep-cultivation of Planctomycetes and their phenomic and genomic characterization uncovers novel biology.</title>
        <authorList>
            <person name="Wiegand S."/>
            <person name="Jogler M."/>
            <person name="Boedeker C."/>
            <person name="Pinto D."/>
            <person name="Vollmers J."/>
            <person name="Rivas-Marin E."/>
            <person name="Kohn T."/>
            <person name="Peeters S.H."/>
            <person name="Heuer A."/>
            <person name="Rast P."/>
            <person name="Oberbeckmann S."/>
            <person name="Bunk B."/>
            <person name="Jeske O."/>
            <person name="Meyerdierks A."/>
            <person name="Storesund J.E."/>
            <person name="Kallscheuer N."/>
            <person name="Luecker S."/>
            <person name="Lage O.M."/>
            <person name="Pohl T."/>
            <person name="Merkel B.J."/>
            <person name="Hornburger P."/>
            <person name="Mueller R.-W."/>
            <person name="Bruemmer F."/>
            <person name="Labrenz M."/>
            <person name="Spormann A.M."/>
            <person name="Op den Camp H."/>
            <person name="Overmann J."/>
            <person name="Amann R."/>
            <person name="Jetten M.S.M."/>
            <person name="Mascher T."/>
            <person name="Medema M.H."/>
            <person name="Devos D.P."/>
            <person name="Kaster A.-K."/>
            <person name="Ovreas L."/>
            <person name="Rohde M."/>
            <person name="Galperin M.Y."/>
            <person name="Jogler C."/>
        </authorList>
    </citation>
    <scope>NUCLEOTIDE SEQUENCE [LARGE SCALE GENOMIC DNA]</scope>
    <source>
        <strain evidence="10 11">Pla110</strain>
    </source>
</reference>
<keyword evidence="4 8" id="KW-0812">Transmembrane</keyword>
<evidence type="ECO:0000256" key="6">
    <source>
        <dbReference type="ARBA" id="ARBA00023136"/>
    </source>
</evidence>
<dbReference type="OrthoDB" id="9803968at2"/>
<feature type="domain" description="Major facilitator superfamily (MFS) profile" evidence="9">
    <location>
        <begin position="17"/>
        <end position="479"/>
    </location>
</feature>
<dbReference type="Pfam" id="PF07690">
    <property type="entry name" value="MFS_1"/>
    <property type="match status" value="1"/>
</dbReference>
<keyword evidence="6 8" id="KW-0472">Membrane</keyword>
<dbReference type="Gene3D" id="1.20.1250.20">
    <property type="entry name" value="MFS general substrate transporter like domains"/>
    <property type="match status" value="1"/>
</dbReference>
<dbReference type="PANTHER" id="PTHR43266:SF2">
    <property type="entry name" value="MAJOR FACILITATOR SUPERFAMILY (MFS) PROFILE DOMAIN-CONTAINING PROTEIN"/>
    <property type="match status" value="1"/>
</dbReference>
<evidence type="ECO:0000256" key="1">
    <source>
        <dbReference type="ARBA" id="ARBA00004651"/>
    </source>
</evidence>
<keyword evidence="2" id="KW-0813">Transport</keyword>
<gene>
    <name evidence="10" type="primary">lplT</name>
    <name evidence="10" type="ORF">Pla110_31590</name>
</gene>
<dbReference type="InterPro" id="IPR036259">
    <property type="entry name" value="MFS_trans_sf"/>
</dbReference>
<dbReference type="PROSITE" id="PS50850">
    <property type="entry name" value="MFS"/>
    <property type="match status" value="1"/>
</dbReference>
<dbReference type="GO" id="GO:0005886">
    <property type="term" value="C:plasma membrane"/>
    <property type="evidence" value="ECO:0007669"/>
    <property type="project" value="UniProtKB-SubCell"/>
</dbReference>
<dbReference type="EMBL" id="CP036281">
    <property type="protein sequence ID" value="QDU81418.1"/>
    <property type="molecule type" value="Genomic_DNA"/>
</dbReference>
<feature type="region of interest" description="Disordered" evidence="7">
    <location>
        <begin position="483"/>
        <end position="507"/>
    </location>
</feature>
<evidence type="ECO:0000313" key="10">
    <source>
        <dbReference type="EMBL" id="QDU81418.1"/>
    </source>
</evidence>
<comment type="subcellular location">
    <subcellularLocation>
        <location evidence="1">Cell membrane</location>
        <topology evidence="1">Multi-pass membrane protein</topology>
    </subcellularLocation>
</comment>
<keyword evidence="5 8" id="KW-1133">Transmembrane helix</keyword>
<dbReference type="SUPFAM" id="SSF103473">
    <property type="entry name" value="MFS general substrate transporter"/>
    <property type="match status" value="1"/>
</dbReference>
<dbReference type="GO" id="GO:0022857">
    <property type="term" value="F:transmembrane transporter activity"/>
    <property type="evidence" value="ECO:0007669"/>
    <property type="project" value="InterPro"/>
</dbReference>
<feature type="transmembrane region" description="Helical" evidence="8">
    <location>
        <begin position="114"/>
        <end position="133"/>
    </location>
</feature>
<feature type="transmembrane region" description="Helical" evidence="8">
    <location>
        <begin position="306"/>
        <end position="325"/>
    </location>
</feature>
<feature type="transmembrane region" description="Helical" evidence="8">
    <location>
        <begin position="180"/>
        <end position="203"/>
    </location>
</feature>
<evidence type="ECO:0000256" key="7">
    <source>
        <dbReference type="SAM" id="MobiDB-lite"/>
    </source>
</evidence>
<dbReference type="RefSeq" id="WP_144996744.1">
    <property type="nucleotide sequence ID" value="NZ_CP036281.1"/>
</dbReference>
<proteinExistence type="predicted"/>
<feature type="transmembrane region" description="Helical" evidence="8">
    <location>
        <begin position="58"/>
        <end position="78"/>
    </location>
</feature>
<keyword evidence="3" id="KW-1003">Cell membrane</keyword>
<dbReference type="InterPro" id="IPR020846">
    <property type="entry name" value="MFS_dom"/>
</dbReference>